<keyword evidence="4" id="KW-0804">Transcription</keyword>
<evidence type="ECO:0000313" key="7">
    <source>
        <dbReference type="EMBL" id="PII37034.1"/>
    </source>
</evidence>
<dbReference type="GO" id="GO:0003677">
    <property type="term" value="F:DNA binding"/>
    <property type="evidence" value="ECO:0007669"/>
    <property type="project" value="InterPro"/>
</dbReference>
<evidence type="ECO:0000256" key="3">
    <source>
        <dbReference type="ARBA" id="ARBA00023082"/>
    </source>
</evidence>
<dbReference type="InterPro" id="IPR039425">
    <property type="entry name" value="RNA_pol_sigma-70-like"/>
</dbReference>
<dbReference type="Pfam" id="PF04542">
    <property type="entry name" value="Sigma70_r2"/>
    <property type="match status" value="1"/>
</dbReference>
<dbReference type="GO" id="GO:0006352">
    <property type="term" value="P:DNA-templated transcription initiation"/>
    <property type="evidence" value="ECO:0007669"/>
    <property type="project" value="InterPro"/>
</dbReference>
<sequence>MDAQISQSAKAATSVENLYHSHQSWLQGWLRRRLGDSFDAADMAQDVFMRLLTRQPGPDATGLRQPRAYLSTIAHGLLVDHWRRRELERAWLETLALMTEAQAHSPESRLIFLETLVAIDRMLDALKPRVRSAFLWAQLEGLTCPQIAERLGVSLATAERYIATALRHCYALRFGA</sequence>
<dbReference type="InterPro" id="IPR036388">
    <property type="entry name" value="WH-like_DNA-bd_sf"/>
</dbReference>
<reference evidence="7" key="1">
    <citation type="submission" date="2017-10" db="EMBL/GenBank/DDBJ databases">
        <title>Chryseobacterium sp. B5 is a hydrocarbonoclastic and plant growth promoting bacterium.</title>
        <authorList>
            <person name="Thijs S."/>
            <person name="Gkorezis P."/>
            <person name="Van Hamme J."/>
        </authorList>
    </citation>
    <scope>NUCLEOTIDE SEQUENCE</scope>
    <source>
        <strain evidence="7">B5</strain>
    </source>
</reference>
<feature type="domain" description="RNA polymerase sigma factor 70 region 4 type 2" evidence="6">
    <location>
        <begin position="117"/>
        <end position="169"/>
    </location>
</feature>
<dbReference type="PANTHER" id="PTHR43133">
    <property type="entry name" value="RNA POLYMERASE ECF-TYPE SIGMA FACTO"/>
    <property type="match status" value="1"/>
</dbReference>
<dbReference type="InterPro" id="IPR013324">
    <property type="entry name" value="RNA_pol_sigma_r3/r4-like"/>
</dbReference>
<dbReference type="SUPFAM" id="SSF88659">
    <property type="entry name" value="Sigma3 and sigma4 domains of RNA polymerase sigma factors"/>
    <property type="match status" value="1"/>
</dbReference>
<keyword evidence="3" id="KW-0731">Sigma factor</keyword>
<keyword evidence="2" id="KW-0805">Transcription regulation</keyword>
<dbReference type="EMBL" id="PEKC01000007">
    <property type="protein sequence ID" value="PII37034.1"/>
    <property type="molecule type" value="Genomic_DNA"/>
</dbReference>
<comment type="similarity">
    <text evidence="1">Belongs to the sigma-70 factor family. ECF subfamily.</text>
</comment>
<accession>A0A2G7TAV2</accession>
<dbReference type="NCBIfam" id="TIGR02937">
    <property type="entry name" value="sigma70-ECF"/>
    <property type="match status" value="1"/>
</dbReference>
<dbReference type="InterPro" id="IPR007627">
    <property type="entry name" value="RNA_pol_sigma70_r2"/>
</dbReference>
<dbReference type="AlphaFoldDB" id="A0A2G7TAV2"/>
<feature type="domain" description="RNA polymerase sigma-70 region 2" evidence="5">
    <location>
        <begin position="18"/>
        <end position="86"/>
    </location>
</feature>
<dbReference type="InterPro" id="IPR013325">
    <property type="entry name" value="RNA_pol_sigma_r2"/>
</dbReference>
<gene>
    <name evidence="7" type="ORF">CTI11_03175</name>
</gene>
<evidence type="ECO:0000256" key="2">
    <source>
        <dbReference type="ARBA" id="ARBA00023015"/>
    </source>
</evidence>
<dbReference type="GO" id="GO:0016987">
    <property type="term" value="F:sigma factor activity"/>
    <property type="evidence" value="ECO:0007669"/>
    <property type="project" value="UniProtKB-KW"/>
</dbReference>
<comment type="caution">
    <text evidence="7">The sequence shown here is derived from an EMBL/GenBank/DDBJ whole genome shotgun (WGS) entry which is preliminary data.</text>
</comment>
<dbReference type="InterPro" id="IPR014284">
    <property type="entry name" value="RNA_pol_sigma-70_dom"/>
</dbReference>
<dbReference type="Gene3D" id="1.10.10.10">
    <property type="entry name" value="Winged helix-like DNA-binding domain superfamily/Winged helix DNA-binding domain"/>
    <property type="match status" value="1"/>
</dbReference>
<dbReference type="Gene3D" id="1.10.1740.10">
    <property type="match status" value="1"/>
</dbReference>
<name>A0A2G7TAV2_9FLAO</name>
<evidence type="ECO:0000256" key="4">
    <source>
        <dbReference type="ARBA" id="ARBA00023163"/>
    </source>
</evidence>
<organism evidence="7">
    <name type="scientific">Chryseobacterium sp. B5</name>
    <dbReference type="NCBI Taxonomy" id="2050562"/>
    <lineage>
        <taxon>Bacteria</taxon>
        <taxon>Pseudomonadati</taxon>
        <taxon>Bacteroidota</taxon>
        <taxon>Flavobacteriia</taxon>
        <taxon>Flavobacteriales</taxon>
        <taxon>Weeksellaceae</taxon>
        <taxon>Chryseobacterium group</taxon>
        <taxon>Chryseobacterium</taxon>
    </lineage>
</organism>
<dbReference type="SUPFAM" id="SSF88946">
    <property type="entry name" value="Sigma2 domain of RNA polymerase sigma factors"/>
    <property type="match status" value="1"/>
</dbReference>
<dbReference type="InterPro" id="IPR013249">
    <property type="entry name" value="RNA_pol_sigma70_r4_t2"/>
</dbReference>
<dbReference type="PANTHER" id="PTHR43133:SF63">
    <property type="entry name" value="RNA POLYMERASE SIGMA FACTOR FECI-RELATED"/>
    <property type="match status" value="1"/>
</dbReference>
<protein>
    <submittedName>
        <fullName evidence="7">RNA polymerase subunit sigma</fullName>
    </submittedName>
</protein>
<dbReference type="Pfam" id="PF08281">
    <property type="entry name" value="Sigma70_r4_2"/>
    <property type="match status" value="1"/>
</dbReference>
<evidence type="ECO:0000256" key="1">
    <source>
        <dbReference type="ARBA" id="ARBA00010641"/>
    </source>
</evidence>
<evidence type="ECO:0000259" key="6">
    <source>
        <dbReference type="Pfam" id="PF08281"/>
    </source>
</evidence>
<evidence type="ECO:0000259" key="5">
    <source>
        <dbReference type="Pfam" id="PF04542"/>
    </source>
</evidence>
<proteinExistence type="inferred from homology"/>